<evidence type="ECO:0008006" key="3">
    <source>
        <dbReference type="Google" id="ProtNLM"/>
    </source>
</evidence>
<name>A0ABW9V3C9_9BURK</name>
<gene>
    <name evidence="1" type="ORF">GTP38_06810</name>
</gene>
<organism evidence="1 2">
    <name type="scientific">Duganella lactea</name>
    <dbReference type="NCBI Taxonomy" id="2692173"/>
    <lineage>
        <taxon>Bacteria</taxon>
        <taxon>Pseudomonadati</taxon>
        <taxon>Pseudomonadota</taxon>
        <taxon>Betaproteobacteria</taxon>
        <taxon>Burkholderiales</taxon>
        <taxon>Oxalobacteraceae</taxon>
        <taxon>Telluria group</taxon>
        <taxon>Duganella</taxon>
    </lineage>
</organism>
<comment type="caution">
    <text evidence="1">The sequence shown here is derived from an EMBL/GenBank/DDBJ whole genome shotgun (WGS) entry which is preliminary data.</text>
</comment>
<accession>A0ABW9V3C9</accession>
<dbReference type="Proteomes" id="UP000449678">
    <property type="component" value="Unassembled WGS sequence"/>
</dbReference>
<evidence type="ECO:0000313" key="2">
    <source>
        <dbReference type="Proteomes" id="UP000449678"/>
    </source>
</evidence>
<reference evidence="1 2" key="1">
    <citation type="submission" date="2019-12" db="EMBL/GenBank/DDBJ databases">
        <title>Novel species isolated from a subtropical stream in China.</title>
        <authorList>
            <person name="Lu H."/>
        </authorList>
    </citation>
    <scope>NUCLEOTIDE SEQUENCE [LARGE SCALE GENOMIC DNA]</scope>
    <source>
        <strain evidence="1 2">FT94W</strain>
    </source>
</reference>
<protein>
    <recommendedName>
        <fullName evidence="3">Replication-associated protein G2P N-terminal domain-containing protein</fullName>
    </recommendedName>
</protein>
<dbReference type="RefSeq" id="WP_160989445.1">
    <property type="nucleotide sequence ID" value="NZ_WWCO01000004.1"/>
</dbReference>
<sequence>MTDTIKTSISLSKLAALVRMDVPAQMRNCTNPWGEFKGQYVAPSTQKSAMTNTKTKWVIRCEPGTGQLEGYNVPAFIEAELNIPNAVTGQNVEHGTSVFASGVSSLELQRIWLANCGLPREQLDLLTVDDVRLNGVTITYLMHFSTRSQAEELVEAIGITGRILNDDCNVHLSSNDTVYIPERDYKVTAYIKSDFSHCAWIDGTTKTQMTEAAAYIVRIESVLSLPFLRARNLIPLVRWQDAYSTGLYERIFNDTVRASLRLTGGILRHKAPREEVMAKLTPTEATVLRGYLATPPLEPRKSKSVQDSVSPSKRFHELRKSILQQTRIDINIPWKKHSKLRCFELADSLVYPGDYSPSEDRAALSFCEANWPKIREDMQLAYERALAVAEARNASKVARVMGASV</sequence>
<keyword evidence="2" id="KW-1185">Reference proteome</keyword>
<evidence type="ECO:0000313" key="1">
    <source>
        <dbReference type="EMBL" id="MYM34048.1"/>
    </source>
</evidence>
<dbReference type="EMBL" id="WWCO01000004">
    <property type="protein sequence ID" value="MYM34048.1"/>
    <property type="molecule type" value="Genomic_DNA"/>
</dbReference>
<proteinExistence type="predicted"/>